<dbReference type="RefSeq" id="WP_120202174.1">
    <property type="nucleotide sequence ID" value="NZ_RAQJ01000005.1"/>
</dbReference>
<feature type="domain" description="Chorismate mutase" evidence="3">
    <location>
        <begin position="267"/>
        <end position="358"/>
    </location>
</feature>
<evidence type="ECO:0000313" key="5">
    <source>
        <dbReference type="Proteomes" id="UP000284892"/>
    </source>
</evidence>
<dbReference type="Proteomes" id="UP000284892">
    <property type="component" value="Unassembled WGS sequence"/>
</dbReference>
<dbReference type="InterPro" id="IPR013785">
    <property type="entry name" value="Aldolase_TIM"/>
</dbReference>
<dbReference type="InterPro" id="IPR036979">
    <property type="entry name" value="CM_dom_sf"/>
</dbReference>
<dbReference type="InterPro" id="IPR002701">
    <property type="entry name" value="CM_II_prokaryot"/>
</dbReference>
<gene>
    <name evidence="4" type="ORF">BXY80_2380</name>
</gene>
<name>A0A420DFF2_9FLAO</name>
<evidence type="ECO:0000256" key="1">
    <source>
        <dbReference type="ARBA" id="ARBA00012404"/>
    </source>
</evidence>
<dbReference type="SUPFAM" id="SSF48600">
    <property type="entry name" value="Chorismate mutase II"/>
    <property type="match status" value="1"/>
</dbReference>
<keyword evidence="2" id="KW-0808">Transferase</keyword>
<accession>A0A420DFF2</accession>
<dbReference type="PANTHER" id="PTHR43018:SF1">
    <property type="entry name" value="PROTEIN AROA(G)"/>
    <property type="match status" value="1"/>
</dbReference>
<dbReference type="PROSITE" id="PS51168">
    <property type="entry name" value="CHORISMATE_MUT_2"/>
    <property type="match status" value="1"/>
</dbReference>
<dbReference type="InterPro" id="IPR006218">
    <property type="entry name" value="DAHP1/KDSA"/>
</dbReference>
<dbReference type="EMBL" id="RAQJ01000005">
    <property type="protein sequence ID" value="RKE91950.1"/>
    <property type="molecule type" value="Genomic_DNA"/>
</dbReference>
<dbReference type="AlphaFoldDB" id="A0A420DFF2"/>
<dbReference type="EC" id="5.4.99.5" evidence="1"/>
<dbReference type="Pfam" id="PF00793">
    <property type="entry name" value="DAHP_synth_1"/>
    <property type="match status" value="1"/>
</dbReference>
<comment type="caution">
    <text evidence="4">The sequence shown here is derived from an EMBL/GenBank/DDBJ whole genome shotgun (WGS) entry which is preliminary data.</text>
</comment>
<keyword evidence="5" id="KW-1185">Reference proteome</keyword>
<reference evidence="4 5" key="1">
    <citation type="submission" date="2018-09" db="EMBL/GenBank/DDBJ databases">
        <title>Genomic Encyclopedia of Archaeal and Bacterial Type Strains, Phase II (KMG-II): from individual species to whole genera.</title>
        <authorList>
            <person name="Goeker M."/>
        </authorList>
    </citation>
    <scope>NUCLEOTIDE SEQUENCE [LARGE SCALE GENOMIC DNA]</scope>
    <source>
        <strain evidence="4 5">DSM 26283</strain>
    </source>
</reference>
<dbReference type="InterPro" id="IPR052899">
    <property type="entry name" value="Class-I_DAHP_synthase"/>
</dbReference>
<dbReference type="SMART" id="SM00830">
    <property type="entry name" value="CM_2"/>
    <property type="match status" value="1"/>
</dbReference>
<dbReference type="OrthoDB" id="9780456at2"/>
<dbReference type="GO" id="GO:0046417">
    <property type="term" value="P:chorismate metabolic process"/>
    <property type="evidence" value="ECO:0007669"/>
    <property type="project" value="InterPro"/>
</dbReference>
<dbReference type="Pfam" id="PF01817">
    <property type="entry name" value="CM_2"/>
    <property type="match status" value="1"/>
</dbReference>
<evidence type="ECO:0000256" key="2">
    <source>
        <dbReference type="ARBA" id="ARBA00022679"/>
    </source>
</evidence>
<dbReference type="SUPFAM" id="SSF51569">
    <property type="entry name" value="Aldolase"/>
    <property type="match status" value="1"/>
</dbReference>
<dbReference type="GO" id="GO:0016740">
    <property type="term" value="F:transferase activity"/>
    <property type="evidence" value="ECO:0007669"/>
    <property type="project" value="UniProtKB-KW"/>
</dbReference>
<sequence>MENKKELRTWLDDMQLNHPLVIAGPCSAETEAQVLKIAHELKNTDVNYYRAGIWKPRTRPGNFEGVGALGLKWLQKVKEETGLKTATEVANRAHVELALEHDIDLLWIGARSTVSPFIVQEIADALKGTDKVILVKNPVNPDLPLWLGAIERLATSDIKKLGVIHRGFSTYEKTKYRNNPEWQLAIELQTKFPDLPLINDPSHITGNRDMILDISQTALDLNFDGLMIETHVDPDNAWSDAAQQVTPKALVQIMKDLKIRKETDPEAEYNNELNNLRAQIDVVDNQIIDLLGKRMKVADGIGTLKKKKNVAVLQSKRWNEILGKMVLEGETKGLSEEFILRMFKAIHQESINHQEKILKSK</sequence>
<dbReference type="InterPro" id="IPR036263">
    <property type="entry name" value="Chorismate_II_sf"/>
</dbReference>
<protein>
    <recommendedName>
        <fullName evidence="1">chorismate mutase</fullName>
        <ecNumber evidence="1">5.4.99.5</ecNumber>
    </recommendedName>
</protein>
<dbReference type="Gene3D" id="1.20.59.10">
    <property type="entry name" value="Chorismate mutase"/>
    <property type="match status" value="1"/>
</dbReference>
<proteinExistence type="predicted"/>
<dbReference type="GO" id="GO:0004106">
    <property type="term" value="F:chorismate mutase activity"/>
    <property type="evidence" value="ECO:0007669"/>
    <property type="project" value="UniProtKB-EC"/>
</dbReference>
<evidence type="ECO:0000259" key="3">
    <source>
        <dbReference type="PROSITE" id="PS51168"/>
    </source>
</evidence>
<dbReference type="PANTHER" id="PTHR43018">
    <property type="entry name" value="PHOSPHO-2-DEHYDRO-3-DEOXYHEPTONATE ALDOLASE"/>
    <property type="match status" value="1"/>
</dbReference>
<evidence type="ECO:0000313" key="4">
    <source>
        <dbReference type="EMBL" id="RKE91950.1"/>
    </source>
</evidence>
<organism evidence="4 5">
    <name type="scientific">Ichthyenterobacterium magnum</name>
    <dbReference type="NCBI Taxonomy" id="1230530"/>
    <lineage>
        <taxon>Bacteria</taxon>
        <taxon>Pseudomonadati</taxon>
        <taxon>Bacteroidota</taxon>
        <taxon>Flavobacteriia</taxon>
        <taxon>Flavobacteriales</taxon>
        <taxon>Flavobacteriaceae</taxon>
        <taxon>Ichthyenterobacterium</taxon>
    </lineage>
</organism>
<dbReference type="Gene3D" id="3.20.20.70">
    <property type="entry name" value="Aldolase class I"/>
    <property type="match status" value="1"/>
</dbReference>